<feature type="transmembrane region" description="Helical" evidence="6">
    <location>
        <begin position="304"/>
        <end position="321"/>
    </location>
</feature>
<evidence type="ECO:0000256" key="1">
    <source>
        <dbReference type="ARBA" id="ARBA00004651"/>
    </source>
</evidence>
<evidence type="ECO:0000256" key="3">
    <source>
        <dbReference type="ARBA" id="ARBA00022692"/>
    </source>
</evidence>
<name>A0ABS6MLF0_9GAMM</name>
<dbReference type="InterPro" id="IPR018385">
    <property type="entry name" value="C4_dicarb_anaerob_car-like"/>
</dbReference>
<dbReference type="Pfam" id="PF03606">
    <property type="entry name" value="DcuC"/>
    <property type="match status" value="1"/>
</dbReference>
<dbReference type="InterPro" id="IPR051679">
    <property type="entry name" value="DASS-Related_Transporters"/>
</dbReference>
<comment type="subcellular location">
    <subcellularLocation>
        <location evidence="1">Cell membrane</location>
        <topology evidence="1">Multi-pass membrane protein</topology>
    </subcellularLocation>
</comment>
<feature type="transmembrane region" description="Helical" evidence="6">
    <location>
        <begin position="161"/>
        <end position="180"/>
    </location>
</feature>
<sequence>MANQIKQPVSMPDAFVILFFVMVLAALASHLIPAGSFDIIEVAAETDSAVKTKSRIDPASFTLATDSSAGVPLFAEGGGVGFLNYAFEGMVSGNKWGSAVGVIAFILLTGGAFGIIMKTGAIHNGILALIEKTKRLEFVFIPLLFVLFSLGGAIFGMGEEAIAFCIVLLPLMLALGYDAITTVLVTYIATQIGFATSWMNPFNVAIAQGIAEIPLLSGADLRLVMWLVFTLFGVIFTMRYAARIKREPESSLSFESDQKLRSQQQQQAVNSYSTIDSMILLAFFAGLVWIIWGVTARQYYIPEIASQFFTIGIVIAIIAVMGKRLRVNEAADGFKQGAAELLPAALIVGMAKGIVLLLGGDNPETPSVLNTLLYYSGQALGDLPAYLSAWLMLVIQSVFNFFVASGSGQAALTMPLIAPLADMVGLSRQIAVLAFQLGDGLTNCIIPTSAALIGCLGVVRVDWTIWLKFVWKLQLWLFALASIFMLVAVAIGYQ</sequence>
<comment type="caution">
    <text evidence="7">The sequence shown here is derived from an EMBL/GenBank/DDBJ whole genome shotgun (WGS) entry which is preliminary data.</text>
</comment>
<evidence type="ECO:0000256" key="4">
    <source>
        <dbReference type="ARBA" id="ARBA00022989"/>
    </source>
</evidence>
<evidence type="ECO:0000256" key="5">
    <source>
        <dbReference type="ARBA" id="ARBA00023136"/>
    </source>
</evidence>
<evidence type="ECO:0000256" key="2">
    <source>
        <dbReference type="ARBA" id="ARBA00022475"/>
    </source>
</evidence>
<evidence type="ECO:0000313" key="8">
    <source>
        <dbReference type="Proteomes" id="UP000704611"/>
    </source>
</evidence>
<proteinExistence type="predicted"/>
<reference evidence="7 8" key="1">
    <citation type="submission" date="2021-06" db="EMBL/GenBank/DDBJ databases">
        <title>Rheinheimera indica sp. nov., isolated from deep-sea sediment.</title>
        <authorList>
            <person name="Wang Z."/>
            <person name="Zhang X.-Y."/>
        </authorList>
    </citation>
    <scope>NUCLEOTIDE SEQUENCE [LARGE SCALE GENOMIC DNA]</scope>
    <source>
        <strain evidence="7 8">SM2107</strain>
    </source>
</reference>
<dbReference type="Proteomes" id="UP000704611">
    <property type="component" value="Unassembled WGS sequence"/>
</dbReference>
<dbReference type="RefSeq" id="WP_217669269.1">
    <property type="nucleotide sequence ID" value="NZ_JAHRID010000004.1"/>
</dbReference>
<dbReference type="PANTHER" id="PTHR43652">
    <property type="entry name" value="BASIC AMINO ACID ANTIPORTER YFCC-RELATED"/>
    <property type="match status" value="1"/>
</dbReference>
<keyword evidence="3 6" id="KW-0812">Transmembrane</keyword>
<gene>
    <name evidence="7" type="primary">yfcC</name>
    <name evidence="7" type="ORF">KQY15_11130</name>
</gene>
<feature type="transmembrane region" description="Helical" evidence="6">
    <location>
        <begin position="269"/>
        <end position="292"/>
    </location>
</feature>
<evidence type="ECO:0000256" key="6">
    <source>
        <dbReference type="SAM" id="Phobius"/>
    </source>
</evidence>
<keyword evidence="8" id="KW-1185">Reference proteome</keyword>
<feature type="transmembrane region" description="Helical" evidence="6">
    <location>
        <begin position="12"/>
        <end position="32"/>
    </location>
</feature>
<accession>A0ABS6MLF0</accession>
<feature type="transmembrane region" description="Helical" evidence="6">
    <location>
        <begin position="475"/>
        <end position="493"/>
    </location>
</feature>
<evidence type="ECO:0000313" key="7">
    <source>
        <dbReference type="EMBL" id="MBV2129648.1"/>
    </source>
</evidence>
<feature type="transmembrane region" description="Helical" evidence="6">
    <location>
        <begin position="138"/>
        <end position="155"/>
    </location>
</feature>
<feature type="transmembrane region" description="Helical" evidence="6">
    <location>
        <begin position="341"/>
        <end position="360"/>
    </location>
</feature>
<organism evidence="7 8">
    <name type="scientific">Arsukibacterium indicum</name>
    <dbReference type="NCBI Taxonomy" id="2848612"/>
    <lineage>
        <taxon>Bacteria</taxon>
        <taxon>Pseudomonadati</taxon>
        <taxon>Pseudomonadota</taxon>
        <taxon>Gammaproteobacteria</taxon>
        <taxon>Chromatiales</taxon>
        <taxon>Chromatiaceae</taxon>
        <taxon>Arsukibacterium</taxon>
    </lineage>
</organism>
<keyword evidence="2" id="KW-1003">Cell membrane</keyword>
<dbReference type="EMBL" id="JAHRID010000004">
    <property type="protein sequence ID" value="MBV2129648.1"/>
    <property type="molecule type" value="Genomic_DNA"/>
</dbReference>
<feature type="transmembrane region" description="Helical" evidence="6">
    <location>
        <begin position="96"/>
        <end position="117"/>
    </location>
</feature>
<dbReference type="PANTHER" id="PTHR43652:SF2">
    <property type="entry name" value="BASIC AMINO ACID ANTIPORTER YFCC-RELATED"/>
    <property type="match status" value="1"/>
</dbReference>
<keyword evidence="5 6" id="KW-0472">Membrane</keyword>
<feature type="transmembrane region" description="Helical" evidence="6">
    <location>
        <begin position="223"/>
        <end position="242"/>
    </location>
</feature>
<protein>
    <submittedName>
        <fullName evidence="7">Basic amino acid antiporter YfcC</fullName>
    </submittedName>
</protein>
<feature type="transmembrane region" description="Helical" evidence="6">
    <location>
        <begin position="383"/>
        <end position="404"/>
    </location>
</feature>
<keyword evidence="4 6" id="KW-1133">Transmembrane helix</keyword>
<dbReference type="NCBIfam" id="NF008611">
    <property type="entry name" value="PRK11588.1"/>
    <property type="match status" value="1"/>
</dbReference>